<dbReference type="EMBL" id="BARW01008378">
    <property type="protein sequence ID" value="GAI83809.1"/>
    <property type="molecule type" value="Genomic_DNA"/>
</dbReference>
<organism evidence="1">
    <name type="scientific">marine sediment metagenome</name>
    <dbReference type="NCBI Taxonomy" id="412755"/>
    <lineage>
        <taxon>unclassified sequences</taxon>
        <taxon>metagenomes</taxon>
        <taxon>ecological metagenomes</taxon>
    </lineage>
</organism>
<name>X1TUT6_9ZZZZ</name>
<proteinExistence type="predicted"/>
<feature type="non-terminal residue" evidence="1">
    <location>
        <position position="1"/>
    </location>
</feature>
<comment type="caution">
    <text evidence="1">The sequence shown here is derived from an EMBL/GenBank/DDBJ whole genome shotgun (WGS) entry which is preliminary data.</text>
</comment>
<reference evidence="1" key="1">
    <citation type="journal article" date="2014" name="Front. Microbiol.">
        <title>High frequency of phylogenetically diverse reductive dehalogenase-homologous genes in deep subseafloor sedimentary metagenomes.</title>
        <authorList>
            <person name="Kawai M."/>
            <person name="Futagami T."/>
            <person name="Toyoda A."/>
            <person name="Takaki Y."/>
            <person name="Nishi S."/>
            <person name="Hori S."/>
            <person name="Arai W."/>
            <person name="Tsubouchi T."/>
            <person name="Morono Y."/>
            <person name="Uchiyama I."/>
            <person name="Ito T."/>
            <person name="Fujiyama A."/>
            <person name="Inagaki F."/>
            <person name="Takami H."/>
        </authorList>
    </citation>
    <scope>NUCLEOTIDE SEQUENCE</scope>
    <source>
        <strain evidence="1">Expedition CK06-06</strain>
    </source>
</reference>
<evidence type="ECO:0000313" key="1">
    <source>
        <dbReference type="EMBL" id="GAI83809.1"/>
    </source>
</evidence>
<protein>
    <submittedName>
        <fullName evidence="1">Uncharacterized protein</fullName>
    </submittedName>
</protein>
<sequence length="163" mass="18625">VEEQLEAIKAGLLFEYTKMTKLYRCPVAGRGEMRTYSIVHSMNGVEFTGSGKVYTKLSQITRPGERIVFLDDYGEDWDACWAVWYTQPSWWNPIPMRHHKGTTLAFAEGHCESWSWRDQRTIDYGSEPWAISEAGAGVNKNQPGNVDLMKLQKAVWGDLGYEP</sequence>
<accession>X1TUT6</accession>
<dbReference type="AlphaFoldDB" id="X1TUT6"/>
<gene>
    <name evidence="1" type="ORF">S12H4_17191</name>
</gene>